<name>A0ABP8B7W3_9ACTN</name>
<dbReference type="RefSeq" id="WP_344920574.1">
    <property type="nucleotide sequence ID" value="NZ_BAABAQ010000010.1"/>
</dbReference>
<dbReference type="Proteomes" id="UP001501251">
    <property type="component" value="Unassembled WGS sequence"/>
</dbReference>
<sequence length="123" mass="13420">MRPTFLGKETTGGQSPTLYVTERGTYLVQGWIVTDIGILAMLNMSDGETCVEVPAPLLTHLAKDGLNGEVTNLVFPIVHVKEDGNYIIQGERVTDSEALAMMDIPDHETCVEVLKAHVVALLR</sequence>
<dbReference type="EMBL" id="BAABAQ010000010">
    <property type="protein sequence ID" value="GAA4199376.1"/>
    <property type="molecule type" value="Genomic_DNA"/>
</dbReference>
<proteinExistence type="predicted"/>
<gene>
    <name evidence="1" type="ORF">GCM10022252_51020</name>
</gene>
<evidence type="ECO:0000313" key="1">
    <source>
        <dbReference type="EMBL" id="GAA4199376.1"/>
    </source>
</evidence>
<keyword evidence="2" id="KW-1185">Reference proteome</keyword>
<protein>
    <submittedName>
        <fullName evidence="1">Uncharacterized protein</fullName>
    </submittedName>
</protein>
<accession>A0ABP8B7W3</accession>
<comment type="caution">
    <text evidence="1">The sequence shown here is derived from an EMBL/GenBank/DDBJ whole genome shotgun (WGS) entry which is preliminary data.</text>
</comment>
<organism evidence="1 2">
    <name type="scientific">Streptosporangium oxazolinicum</name>
    <dbReference type="NCBI Taxonomy" id="909287"/>
    <lineage>
        <taxon>Bacteria</taxon>
        <taxon>Bacillati</taxon>
        <taxon>Actinomycetota</taxon>
        <taxon>Actinomycetes</taxon>
        <taxon>Streptosporangiales</taxon>
        <taxon>Streptosporangiaceae</taxon>
        <taxon>Streptosporangium</taxon>
    </lineage>
</organism>
<reference evidence="2" key="1">
    <citation type="journal article" date="2019" name="Int. J. Syst. Evol. Microbiol.">
        <title>The Global Catalogue of Microorganisms (GCM) 10K type strain sequencing project: providing services to taxonomists for standard genome sequencing and annotation.</title>
        <authorList>
            <consortium name="The Broad Institute Genomics Platform"/>
            <consortium name="The Broad Institute Genome Sequencing Center for Infectious Disease"/>
            <person name="Wu L."/>
            <person name="Ma J."/>
        </authorList>
    </citation>
    <scope>NUCLEOTIDE SEQUENCE [LARGE SCALE GENOMIC DNA]</scope>
    <source>
        <strain evidence="2">JCM 17388</strain>
    </source>
</reference>
<evidence type="ECO:0000313" key="2">
    <source>
        <dbReference type="Proteomes" id="UP001501251"/>
    </source>
</evidence>